<dbReference type="RefSeq" id="WP_169256501.1">
    <property type="nucleotide sequence ID" value="NZ_WTVN01000018.1"/>
</dbReference>
<evidence type="ECO:0000313" key="3">
    <source>
        <dbReference type="EMBL" id="NMG44648.1"/>
    </source>
</evidence>
<feature type="non-terminal residue" evidence="3">
    <location>
        <position position="1"/>
    </location>
</feature>
<dbReference type="InterPro" id="IPR032710">
    <property type="entry name" value="NTF2-like_dom_sf"/>
</dbReference>
<gene>
    <name evidence="3" type="ORF">GPA22_13045</name>
</gene>
<evidence type="ECO:0000313" key="4">
    <source>
        <dbReference type="Proteomes" id="UP000623795"/>
    </source>
</evidence>
<organism evidence="3 4">
    <name type="scientific">Aromatoleum toluvorans</name>
    <dbReference type="NCBI Taxonomy" id="92002"/>
    <lineage>
        <taxon>Bacteria</taxon>
        <taxon>Pseudomonadati</taxon>
        <taxon>Pseudomonadota</taxon>
        <taxon>Betaproteobacteria</taxon>
        <taxon>Rhodocyclales</taxon>
        <taxon>Rhodocyclaceae</taxon>
        <taxon>Aromatoleum</taxon>
    </lineage>
</organism>
<dbReference type="EMBL" id="WTVN01000018">
    <property type="protein sequence ID" value="NMG44648.1"/>
    <property type="molecule type" value="Genomic_DNA"/>
</dbReference>
<dbReference type="Pfam" id="PF24125">
    <property type="entry name" value="Cds6_C"/>
    <property type="match status" value="1"/>
</dbReference>
<dbReference type="Proteomes" id="UP000623795">
    <property type="component" value="Unassembled WGS sequence"/>
</dbReference>
<keyword evidence="4" id="KW-1185">Reference proteome</keyword>
<sequence>VPANAAAAAKPAAPAPAATTPAPAVPAAPATAIAGAAHPAAPAASAAGTEREAVQMVEAWAKAWSRKDVKGYLAFYDKEFRAPDGLSRKAWENEREQRVGKPGRIAVEIEKPHAKVDGDVATVRFRQNYESAGFTSSTTKTLELVKRNGSWRIRQERVGG</sequence>
<evidence type="ECO:0000259" key="2">
    <source>
        <dbReference type="Pfam" id="PF24125"/>
    </source>
</evidence>
<protein>
    <submittedName>
        <fullName evidence="3">DUF4440 domain-containing protein</fullName>
    </submittedName>
</protein>
<feature type="region of interest" description="Disordered" evidence="1">
    <location>
        <begin position="1"/>
        <end position="27"/>
    </location>
</feature>
<dbReference type="SUPFAM" id="SSF54427">
    <property type="entry name" value="NTF2-like"/>
    <property type="match status" value="1"/>
</dbReference>
<comment type="caution">
    <text evidence="3">The sequence shown here is derived from an EMBL/GenBank/DDBJ whole genome shotgun (WGS) entry which is preliminary data.</text>
</comment>
<evidence type="ECO:0000256" key="1">
    <source>
        <dbReference type="SAM" id="MobiDB-lite"/>
    </source>
</evidence>
<name>A0ABX1PZV4_9RHOO</name>
<reference evidence="3 4" key="1">
    <citation type="submission" date="2019-12" db="EMBL/GenBank/DDBJ databases">
        <title>Comparative genomics gives insights into the taxonomy of the Azoarcus-Aromatoleum group and reveals separate origins of nif in the plant-associated Azoarcus and non-plant-associated Aromatoleum sub-groups.</title>
        <authorList>
            <person name="Lafos M."/>
            <person name="Maluk M."/>
            <person name="Batista M."/>
            <person name="Junghare M."/>
            <person name="Carmona M."/>
            <person name="Faoro H."/>
            <person name="Cruz L.M."/>
            <person name="Battistoni F."/>
            <person name="De Souza E."/>
            <person name="Pedrosa F."/>
            <person name="Chen W.-M."/>
            <person name="Poole P.S."/>
            <person name="Dixon R.A."/>
            <person name="James E.K."/>
        </authorList>
    </citation>
    <scope>NUCLEOTIDE SEQUENCE [LARGE SCALE GENOMIC DNA]</scope>
    <source>
        <strain evidence="3 4">Td21</strain>
    </source>
</reference>
<dbReference type="InterPro" id="IPR056203">
    <property type="entry name" value="Cds6_C"/>
</dbReference>
<feature type="domain" description="Cds6 C-terminal" evidence="2">
    <location>
        <begin position="54"/>
        <end position="156"/>
    </location>
</feature>
<dbReference type="Gene3D" id="3.10.450.50">
    <property type="match status" value="1"/>
</dbReference>
<proteinExistence type="predicted"/>
<accession>A0ABX1PZV4</accession>